<accession>A0A931MYW6</accession>
<name>A0A931MYW6_9NOCA</name>
<organism evidence="1 2">
    <name type="scientific">Nocardia bovistercoris</name>
    <dbReference type="NCBI Taxonomy" id="2785916"/>
    <lineage>
        <taxon>Bacteria</taxon>
        <taxon>Bacillati</taxon>
        <taxon>Actinomycetota</taxon>
        <taxon>Actinomycetes</taxon>
        <taxon>Mycobacteriales</taxon>
        <taxon>Nocardiaceae</taxon>
        <taxon>Nocardia</taxon>
    </lineage>
</organism>
<sequence length="112" mass="12545">MRHLPGIGPARQLSCRVELAWPGNHGLWWNPHLQGTHDQIAGALDELAVRVRIDPLTRVILRVDPAARIRCNLELSAAARILTHHHPAVDLAELPALLREHARAIRGRTSRH</sequence>
<protein>
    <submittedName>
        <fullName evidence="1">Uncharacterized protein</fullName>
    </submittedName>
</protein>
<reference evidence="1" key="1">
    <citation type="submission" date="2020-11" db="EMBL/GenBank/DDBJ databases">
        <title>Nocardia NEAU-351.nov., a novel actinomycete isolated from the cow dung.</title>
        <authorList>
            <person name="Zhang X."/>
        </authorList>
    </citation>
    <scope>NUCLEOTIDE SEQUENCE</scope>
    <source>
        <strain evidence="1">NEAU-351</strain>
    </source>
</reference>
<dbReference type="EMBL" id="JADMLG010000002">
    <property type="protein sequence ID" value="MBH0775490.1"/>
    <property type="molecule type" value="Genomic_DNA"/>
</dbReference>
<keyword evidence="2" id="KW-1185">Reference proteome</keyword>
<dbReference type="Proteomes" id="UP000655751">
    <property type="component" value="Unassembled WGS sequence"/>
</dbReference>
<gene>
    <name evidence="1" type="ORF">IT779_04200</name>
</gene>
<evidence type="ECO:0000313" key="1">
    <source>
        <dbReference type="EMBL" id="MBH0775490.1"/>
    </source>
</evidence>
<comment type="caution">
    <text evidence="1">The sequence shown here is derived from an EMBL/GenBank/DDBJ whole genome shotgun (WGS) entry which is preliminary data.</text>
</comment>
<dbReference type="AlphaFoldDB" id="A0A931MYW6"/>
<proteinExistence type="predicted"/>
<evidence type="ECO:0000313" key="2">
    <source>
        <dbReference type="Proteomes" id="UP000655751"/>
    </source>
</evidence>
<dbReference type="RefSeq" id="WP_196147858.1">
    <property type="nucleotide sequence ID" value="NZ_JADMLG010000002.1"/>
</dbReference>